<reference evidence="2 3" key="1">
    <citation type="journal article" date="2014" name="Genome Biol. Evol.">
        <title>Composite Conserved Promoter-Terminator Motifs (PeSLs) that Mediate Modular Shuffling in the Diverse T4-Like Myoviruses.</title>
        <authorList>
            <person name="Comeau A.M."/>
            <person name="Arbiol C."/>
            <person name="Krisch H.M."/>
        </authorList>
    </citation>
    <scope>NUCLEOTIDE SEQUENCE [LARGE SCALE GENOMIC DNA]</scope>
</reference>
<dbReference type="KEGG" id="vg:15926808"/>
<keyword evidence="3" id="KW-1185">Reference proteome</keyword>
<evidence type="ECO:0000259" key="1">
    <source>
        <dbReference type="Pfam" id="PF20274"/>
    </source>
</evidence>
<proteinExistence type="predicted"/>
<sequence>MYVLIDDLRDINKLTADTVREDEKLVLRTYKEGMKFIKHTNLTDITLFMDNDLGDALGHEGYHILSHAIDHGNYPKTVILVTSNPVAHTKMARLLMNTDQYKRVGSIFMRYDSCQNTSM</sequence>
<evidence type="ECO:0000313" key="3">
    <source>
        <dbReference type="Proteomes" id="UP000201461"/>
    </source>
</evidence>
<evidence type="ECO:0000313" key="2">
    <source>
        <dbReference type="EMBL" id="AGN30352.1"/>
    </source>
</evidence>
<dbReference type="RefSeq" id="YP_008125501.1">
    <property type="nucleotide sequence ID" value="NC_021529.2"/>
</dbReference>
<name>R9TJT5_9CAUD</name>
<dbReference type="Pfam" id="PF20274">
    <property type="entry name" value="cREC_REC"/>
    <property type="match status" value="1"/>
</dbReference>
<dbReference type="EMBL" id="HQ317393">
    <property type="protein sequence ID" value="AGN30352.1"/>
    <property type="molecule type" value="Genomic_DNA"/>
</dbReference>
<organism evidence="2 3">
    <name type="scientific">Vibrio phage nt-1</name>
    <dbReference type="NCBI Taxonomy" id="115992"/>
    <lineage>
        <taxon>Viruses</taxon>
        <taxon>Duplodnaviria</taxon>
        <taxon>Heunggongvirae</taxon>
        <taxon>Uroviricota</taxon>
        <taxon>Caudoviricetes</taxon>
        <taxon>Pantevenvirales</taxon>
        <taxon>Straboviridae</taxon>
        <taxon>Mylasvirus</taxon>
        <taxon>Mylasvirus persius</taxon>
    </lineage>
</organism>
<accession>R9TJT5</accession>
<protein>
    <recommendedName>
        <fullName evidence="1">Cyclic-phosphate processing Receiver domain-containing protein</fullName>
    </recommendedName>
</protein>
<dbReference type="Proteomes" id="UP000201461">
    <property type="component" value="Segment"/>
</dbReference>
<feature type="domain" description="Cyclic-phosphate processing Receiver" evidence="1">
    <location>
        <begin position="1"/>
        <end position="96"/>
    </location>
</feature>
<dbReference type="GeneID" id="15926808"/>
<gene>
    <name evidence="2" type="ORF">VPFG_00355</name>
</gene>
<dbReference type="OrthoDB" id="18183at10239"/>
<dbReference type="InterPro" id="IPR046909">
    <property type="entry name" value="cREC_REC"/>
</dbReference>